<name>A0ABS2KDP8_9GAMM</name>
<gene>
    <name evidence="2" type="ORF">ISS99_07205</name>
</gene>
<dbReference type="RefSeq" id="WP_204630917.1">
    <property type="nucleotide sequence ID" value="NZ_BSOC01000004.1"/>
</dbReference>
<dbReference type="EMBL" id="JADIKF010000037">
    <property type="protein sequence ID" value="MBM7129307.1"/>
    <property type="molecule type" value="Genomic_DNA"/>
</dbReference>
<comment type="caution">
    <text evidence="2">The sequence shown here is derived from an EMBL/GenBank/DDBJ whole genome shotgun (WGS) entry which is preliminary data.</text>
</comment>
<reference evidence="2" key="1">
    <citation type="submission" date="2020-10" db="EMBL/GenBank/DDBJ databases">
        <title>Phylogeny of dyella-like bacteria.</title>
        <authorList>
            <person name="Fu J."/>
        </authorList>
    </citation>
    <scope>NUCLEOTIDE SEQUENCE</scope>
    <source>
        <strain evidence="2">DHON07</strain>
    </source>
</reference>
<sequence>MASFKHKRRPWMGGLMVAALVLLGTTAITAQAADASAPQLRTVASLDANARPADVPADYVVTPQGFFPAACVHHLLPGESLRHDGSIQAADGSHRTVAPCTQPRYTKDGTRIDPNGAVTRPAFQSLRRRAAQAVNGWVDDANYESNVAIGNITSYWVVPSAPSNPGDAINFFFNGLEQSDTDSNATILQPVLDWGNFGEGWHMTNWNCCLNGQDYYNGPFNVSTGDTIEGIVASTCSQDPCDNNSATVTSIDLTNNQSLAYQTDAYDPLYWVFGGVLEAYNISDCSQFPASTSVDFYDISVTDINGNLIASPPFAGEVDAPSSDVQCSYQTAASPTDVTVFY</sequence>
<feature type="signal peptide" evidence="1">
    <location>
        <begin position="1"/>
        <end position="32"/>
    </location>
</feature>
<proteinExistence type="predicted"/>
<evidence type="ECO:0000313" key="2">
    <source>
        <dbReference type="EMBL" id="MBM7129307.1"/>
    </source>
</evidence>
<evidence type="ECO:0000313" key="3">
    <source>
        <dbReference type="Proteomes" id="UP001430193"/>
    </source>
</evidence>
<accession>A0ABS2KDP8</accession>
<organism evidence="2 3">
    <name type="scientific">Dyella mobilis</name>
    <dbReference type="NCBI Taxonomy" id="1849582"/>
    <lineage>
        <taxon>Bacteria</taxon>
        <taxon>Pseudomonadati</taxon>
        <taxon>Pseudomonadota</taxon>
        <taxon>Gammaproteobacteria</taxon>
        <taxon>Lysobacterales</taxon>
        <taxon>Rhodanobacteraceae</taxon>
        <taxon>Dyella</taxon>
    </lineage>
</organism>
<evidence type="ECO:0000256" key="1">
    <source>
        <dbReference type="SAM" id="SignalP"/>
    </source>
</evidence>
<keyword evidence="3" id="KW-1185">Reference proteome</keyword>
<keyword evidence="1" id="KW-0732">Signal</keyword>
<dbReference type="Proteomes" id="UP001430193">
    <property type="component" value="Unassembled WGS sequence"/>
</dbReference>
<protein>
    <submittedName>
        <fullName evidence="2">Uncharacterized protein</fullName>
    </submittedName>
</protein>
<feature type="chain" id="PRO_5045205134" evidence="1">
    <location>
        <begin position="33"/>
        <end position="342"/>
    </location>
</feature>